<accession>A0A513PW91</accession>
<keyword evidence="2" id="KW-1185">Reference proteome</keyword>
<evidence type="ECO:0000313" key="1">
    <source>
        <dbReference type="EMBL" id="QAU04189.1"/>
    </source>
</evidence>
<sequence length="299" mass="33119">MAASNQPHRGNKTILSNSSAFFANTDKGDRATLDGTQGGQYGFAPDSYAYVSEHPHIDQQGWCFVMSTPALFSRLPAGNYLHALAKAWFETRARTWQGPTDRTELEFGDVRWSGRTLSVPTGGTRTLGPISFQGNDVVGEVFTNLHSIWVKWCGHDTDIGAPRAVVLSEPGDLLIDERSATLLMFNTTENMRDIAHAAMTLAVMPRSTVEVGIRRNKDEAGQIREINMEYTGLTEFDTLAVREVARTFLKKLPLYNNIGSSIPSGFKDRTAVLESLRDTGIMEQMKDRASKVKNKNVMV</sequence>
<dbReference type="Pfam" id="PF23806">
    <property type="entry name" value="Phage_TTP_14"/>
    <property type="match status" value="1"/>
</dbReference>
<name>A0A513PW91_9CAUD</name>
<dbReference type="RefSeq" id="YP_009843136.1">
    <property type="nucleotide sequence ID" value="NC_048747.1"/>
</dbReference>
<dbReference type="Proteomes" id="UP000320660">
    <property type="component" value="Segment"/>
</dbReference>
<dbReference type="InterPro" id="IPR057119">
    <property type="entry name" value="Phage_TTP_14"/>
</dbReference>
<dbReference type="KEGG" id="vg:55613402"/>
<proteinExistence type="predicted"/>
<dbReference type="GeneID" id="55613402"/>
<evidence type="ECO:0000313" key="2">
    <source>
        <dbReference type="Proteomes" id="UP000320660"/>
    </source>
</evidence>
<organism evidence="1 2">
    <name type="scientific">Vibrio phage 2 TSL-2019</name>
    <dbReference type="NCBI Taxonomy" id="2508172"/>
    <lineage>
        <taxon>Viruses</taxon>
        <taxon>Duplodnaviria</taxon>
        <taxon>Heunggongvirae</taxon>
        <taxon>Uroviricota</taxon>
        <taxon>Caudoviricetes</taxon>
        <taxon>Chimalliviridae</taxon>
        <taxon>Gorgonvirinae</taxon>
        <taxon>Aphroditevirus</taxon>
        <taxon>Aphroditevirus av2TSL2019</taxon>
    </lineage>
</organism>
<dbReference type="EMBL" id="MK368614">
    <property type="protein sequence ID" value="QAU04189.1"/>
    <property type="molecule type" value="Genomic_DNA"/>
</dbReference>
<reference evidence="1 2" key="1">
    <citation type="submission" date="2019-01" db="EMBL/GenBank/DDBJ databases">
        <authorList>
            <person name="Le T.S."/>
            <person name="Kurtboke I."/>
        </authorList>
    </citation>
    <scope>NUCLEOTIDE SEQUENCE [LARGE SCALE GENOMIC DNA]</scope>
</reference>
<protein>
    <submittedName>
        <fullName evidence="1">Uncharacterized protein</fullName>
    </submittedName>
</protein>